<dbReference type="Proteomes" id="UP001189757">
    <property type="component" value="Unassembled WGS sequence"/>
</dbReference>
<name>A0ABM9K5X7_9RALS</name>
<dbReference type="InterPro" id="IPR021994">
    <property type="entry name" value="DUF3592"/>
</dbReference>
<dbReference type="RefSeq" id="WP_316681562.1">
    <property type="nucleotide sequence ID" value="NZ_CATZLL010000009.1"/>
</dbReference>
<evidence type="ECO:0000313" key="4">
    <source>
        <dbReference type="EMBL" id="CAJ0816550.1"/>
    </source>
</evidence>
<feature type="region of interest" description="Disordered" evidence="1">
    <location>
        <begin position="53"/>
        <end position="78"/>
    </location>
</feature>
<feature type="compositionally biased region" description="Basic and acidic residues" evidence="1">
    <location>
        <begin position="180"/>
        <end position="190"/>
    </location>
</feature>
<protein>
    <recommendedName>
        <fullName evidence="3">DUF3592 domain-containing protein</fullName>
    </recommendedName>
</protein>
<sequence>MNRLPFAIQLAVASLVLLGILIVIGIDWRWASVTMAIVFVVALVLPREIATPSPRSLREGNGSSDSPLFGRGEEDDPVTRSDKRIVSAISCALAAATLLWASEHLAYEAVYAYQLAQAEQTWPKTDAVIVHSHVEESRGNSMRWAPVWDYSYTVNQERHVARSTDLASGSAQAWYETREQAEDAADDRPNGSRSVVYYDPSDPSHSALDRPDPAWRWEGITVAASFLLLGVLLAVMGLREFRMSKNQTT</sequence>
<feature type="transmembrane region" description="Helical" evidence="2">
    <location>
        <begin position="219"/>
        <end position="238"/>
    </location>
</feature>
<accession>A0ABM9K5X7</accession>
<evidence type="ECO:0000256" key="2">
    <source>
        <dbReference type="SAM" id="Phobius"/>
    </source>
</evidence>
<evidence type="ECO:0000313" key="5">
    <source>
        <dbReference type="Proteomes" id="UP001189757"/>
    </source>
</evidence>
<proteinExistence type="predicted"/>
<evidence type="ECO:0000259" key="3">
    <source>
        <dbReference type="Pfam" id="PF12158"/>
    </source>
</evidence>
<keyword evidence="2" id="KW-1133">Transmembrane helix</keyword>
<organism evidence="4 5">
    <name type="scientific">Ralstonia flaminis</name>
    <dbReference type="NCBI Taxonomy" id="3058597"/>
    <lineage>
        <taxon>Bacteria</taxon>
        <taxon>Pseudomonadati</taxon>
        <taxon>Pseudomonadota</taxon>
        <taxon>Betaproteobacteria</taxon>
        <taxon>Burkholderiales</taxon>
        <taxon>Burkholderiaceae</taxon>
        <taxon>Ralstonia</taxon>
    </lineage>
</organism>
<dbReference type="EMBL" id="CATZLL010000009">
    <property type="protein sequence ID" value="CAJ0816550.1"/>
    <property type="molecule type" value="Genomic_DNA"/>
</dbReference>
<feature type="transmembrane region" description="Helical" evidence="2">
    <location>
        <begin position="85"/>
        <end position="102"/>
    </location>
</feature>
<feature type="transmembrane region" description="Helical" evidence="2">
    <location>
        <begin position="7"/>
        <end position="24"/>
    </location>
</feature>
<reference evidence="4 5" key="1">
    <citation type="submission" date="2023-07" db="EMBL/GenBank/DDBJ databases">
        <authorList>
            <person name="Peeters C."/>
        </authorList>
    </citation>
    <scope>NUCLEOTIDE SEQUENCE [LARGE SCALE GENOMIC DNA]</scope>
    <source>
        <strain evidence="4 5">LMG 18101</strain>
    </source>
</reference>
<evidence type="ECO:0000256" key="1">
    <source>
        <dbReference type="SAM" id="MobiDB-lite"/>
    </source>
</evidence>
<dbReference type="Pfam" id="PF12158">
    <property type="entry name" value="DUF3592"/>
    <property type="match status" value="1"/>
</dbReference>
<gene>
    <name evidence="4" type="ORF">LMG18101_02973</name>
</gene>
<keyword evidence="2" id="KW-0472">Membrane</keyword>
<feature type="domain" description="DUF3592" evidence="3">
    <location>
        <begin position="125"/>
        <end position="211"/>
    </location>
</feature>
<feature type="region of interest" description="Disordered" evidence="1">
    <location>
        <begin position="180"/>
        <end position="210"/>
    </location>
</feature>
<keyword evidence="5" id="KW-1185">Reference proteome</keyword>
<keyword evidence="2" id="KW-0812">Transmembrane</keyword>
<comment type="caution">
    <text evidence="4">The sequence shown here is derived from an EMBL/GenBank/DDBJ whole genome shotgun (WGS) entry which is preliminary data.</text>
</comment>